<evidence type="ECO:0000256" key="1">
    <source>
        <dbReference type="ARBA" id="ARBA00023254"/>
    </source>
</evidence>
<dbReference type="OrthoDB" id="6351423at2759"/>
<keyword evidence="3" id="KW-0175">Coiled coil</keyword>
<evidence type="ECO:0000256" key="2">
    <source>
        <dbReference type="ARBA" id="ARBA00093453"/>
    </source>
</evidence>
<feature type="coiled-coil region" evidence="3">
    <location>
        <begin position="44"/>
        <end position="71"/>
    </location>
</feature>
<dbReference type="GO" id="GO:0042138">
    <property type="term" value="P:meiotic DNA double-strand break formation"/>
    <property type="evidence" value="ECO:0007669"/>
    <property type="project" value="InterPro"/>
</dbReference>
<evidence type="ECO:0000313" key="4">
    <source>
        <dbReference type="EMBL" id="KAG7331702.1"/>
    </source>
</evidence>
<dbReference type="EMBL" id="JAHKSW010000006">
    <property type="protein sequence ID" value="KAG7331702.1"/>
    <property type="molecule type" value="Genomic_DNA"/>
</dbReference>
<gene>
    <name evidence="4" type="ORF">KOW79_005671</name>
</gene>
<sequence length="385" mass="42917">MADYDAGKWREAWHLSSAKLGIALAVIKSKPAGKSGRQHAEYLAAKVKQQEENWKTKAEELQNEVLTLKQELMLNKLLSKQRNGAETARGDEIVKLFSQDLPETQLSENDSGCDTQTLSLTPDPADAVLSSTVVPPSSLQPSQASFHRDTRDSVLSKHMRFLQNLCALRGSAKNPQMDGGDAVLEDTALNMIESVVEAHREAGGGRSGDVSQLDSFVQASRLVAQALERGVNRRKVLEKAEAFLEELLEVLLNNSQLNKFVVQDNLTQCLICLGGASVLRPLLVHLLLTRIARLAEQLWSACQEVPEGQQPQQVDWVRYENSFYLFWILEQLIQARSFSTGSEHHQHQVSQLEKHVLPLSDEFPLFALYMWRIMGLLKPASTPGT</sequence>
<dbReference type="GO" id="GO:0007283">
    <property type="term" value="P:spermatogenesis"/>
    <property type="evidence" value="ECO:0007669"/>
    <property type="project" value="TreeGrafter"/>
</dbReference>
<dbReference type="GO" id="GO:0006310">
    <property type="term" value="P:DNA recombination"/>
    <property type="evidence" value="ECO:0007669"/>
    <property type="project" value="InterPro"/>
</dbReference>
<dbReference type="GO" id="GO:0007129">
    <property type="term" value="P:homologous chromosome pairing at meiosis"/>
    <property type="evidence" value="ECO:0007669"/>
    <property type="project" value="TreeGrafter"/>
</dbReference>
<accession>A0A9D3SPI0</accession>
<dbReference type="Proteomes" id="UP000824219">
    <property type="component" value="Linkage Group LG06"/>
</dbReference>
<dbReference type="Pfam" id="PF13971">
    <property type="entry name" value="Mei4"/>
    <property type="match status" value="1"/>
</dbReference>
<dbReference type="InterPro" id="IPR025888">
    <property type="entry name" value="MEI4"/>
</dbReference>
<dbReference type="PANTHER" id="PTHR28575:SF1">
    <property type="entry name" value="MEIOSIS-SPECIFIC PROTEIN MEI4"/>
    <property type="match status" value="1"/>
</dbReference>
<keyword evidence="1" id="KW-0469">Meiosis</keyword>
<evidence type="ECO:0000256" key="3">
    <source>
        <dbReference type="SAM" id="Coils"/>
    </source>
</evidence>
<evidence type="ECO:0000313" key="5">
    <source>
        <dbReference type="Proteomes" id="UP000824219"/>
    </source>
</evidence>
<dbReference type="AlphaFoldDB" id="A0A9D3SPI0"/>
<dbReference type="GO" id="GO:0048477">
    <property type="term" value="P:oogenesis"/>
    <property type="evidence" value="ECO:0007669"/>
    <property type="project" value="TreeGrafter"/>
</dbReference>
<evidence type="ECO:0008006" key="6">
    <source>
        <dbReference type="Google" id="ProtNLM"/>
    </source>
</evidence>
<dbReference type="GO" id="GO:0000800">
    <property type="term" value="C:lateral element"/>
    <property type="evidence" value="ECO:0007669"/>
    <property type="project" value="TreeGrafter"/>
</dbReference>
<name>A0A9D3SPI0_9TELE</name>
<proteinExistence type="inferred from homology"/>
<comment type="similarity">
    <text evidence="2">Belongs to the MEI4L family.</text>
</comment>
<protein>
    <recommendedName>
        <fullName evidence="6">Meiosis-specific protein MEI4</fullName>
    </recommendedName>
</protein>
<dbReference type="PANTHER" id="PTHR28575">
    <property type="entry name" value="MEIOSIS-SPECIFIC PROTEIN MEI4"/>
    <property type="match status" value="1"/>
</dbReference>
<organism evidence="4 5">
    <name type="scientific">Hemibagrus wyckioides</name>
    <dbReference type="NCBI Taxonomy" id="337641"/>
    <lineage>
        <taxon>Eukaryota</taxon>
        <taxon>Metazoa</taxon>
        <taxon>Chordata</taxon>
        <taxon>Craniata</taxon>
        <taxon>Vertebrata</taxon>
        <taxon>Euteleostomi</taxon>
        <taxon>Actinopterygii</taxon>
        <taxon>Neopterygii</taxon>
        <taxon>Teleostei</taxon>
        <taxon>Ostariophysi</taxon>
        <taxon>Siluriformes</taxon>
        <taxon>Bagridae</taxon>
        <taxon>Hemibagrus</taxon>
    </lineage>
</organism>
<keyword evidence="5" id="KW-1185">Reference proteome</keyword>
<reference evidence="4 5" key="1">
    <citation type="submission" date="2021-06" db="EMBL/GenBank/DDBJ databases">
        <title>Chromosome-level genome assembly of the red-tail catfish (Hemibagrus wyckioides).</title>
        <authorList>
            <person name="Shao F."/>
        </authorList>
    </citation>
    <scope>NUCLEOTIDE SEQUENCE [LARGE SCALE GENOMIC DNA]</scope>
    <source>
        <strain evidence="4">EC202008001</strain>
        <tissue evidence="4">Blood</tissue>
    </source>
</reference>
<comment type="caution">
    <text evidence="4">The sequence shown here is derived from an EMBL/GenBank/DDBJ whole genome shotgun (WGS) entry which is preliminary data.</text>
</comment>